<dbReference type="InterPro" id="IPR003437">
    <property type="entry name" value="GcvP"/>
</dbReference>
<dbReference type="InterPro" id="IPR049316">
    <property type="entry name" value="GDC-P_C"/>
</dbReference>
<dbReference type="SUPFAM" id="SSF53383">
    <property type="entry name" value="PLP-dependent transferases"/>
    <property type="match status" value="2"/>
</dbReference>
<evidence type="ECO:0000256" key="9">
    <source>
        <dbReference type="PIRSR" id="PIRSR603437-50"/>
    </source>
</evidence>
<gene>
    <name evidence="8 12" type="primary">gcvP</name>
    <name evidence="12" type="ORF">FHP06_02170</name>
</gene>
<evidence type="ECO:0000256" key="7">
    <source>
        <dbReference type="ARBA" id="ARBA00049026"/>
    </source>
</evidence>
<dbReference type="InterPro" id="IPR015421">
    <property type="entry name" value="PyrdxlP-dep_Trfase_major"/>
</dbReference>
<dbReference type="Gene3D" id="3.90.1150.10">
    <property type="entry name" value="Aspartate Aminotransferase, domain 1"/>
    <property type="match status" value="2"/>
</dbReference>
<evidence type="ECO:0000256" key="3">
    <source>
        <dbReference type="ARBA" id="ARBA00010756"/>
    </source>
</evidence>
<evidence type="ECO:0000256" key="6">
    <source>
        <dbReference type="ARBA" id="ARBA00023002"/>
    </source>
</evidence>
<dbReference type="CDD" id="cd00613">
    <property type="entry name" value="GDC-P"/>
    <property type="match status" value="2"/>
</dbReference>
<dbReference type="NCBIfam" id="TIGR00461">
    <property type="entry name" value="gcvP"/>
    <property type="match status" value="1"/>
</dbReference>
<dbReference type="InterPro" id="IPR020581">
    <property type="entry name" value="GDC_P"/>
</dbReference>
<evidence type="ECO:0000313" key="13">
    <source>
        <dbReference type="Proteomes" id="UP000321571"/>
    </source>
</evidence>
<proteinExistence type="inferred from homology"/>
<dbReference type="FunFam" id="3.40.640.10:FF:000007">
    <property type="entry name" value="glycine dehydrogenase (Decarboxylating), mitochondrial"/>
    <property type="match status" value="1"/>
</dbReference>
<dbReference type="Pfam" id="PF02347">
    <property type="entry name" value="GDC-P"/>
    <property type="match status" value="1"/>
</dbReference>
<dbReference type="GO" id="GO:0019464">
    <property type="term" value="P:glycine decarboxylation via glycine cleavage system"/>
    <property type="evidence" value="ECO:0007669"/>
    <property type="project" value="UniProtKB-UniRule"/>
</dbReference>
<dbReference type="RefSeq" id="WP_147683325.1">
    <property type="nucleotide sequence ID" value="NZ_VDUX01000001.1"/>
</dbReference>
<protein>
    <recommendedName>
        <fullName evidence="8">Glycine dehydrogenase (decarboxylating)</fullName>
        <ecNumber evidence="8">1.4.4.2</ecNumber>
    </recommendedName>
    <alternativeName>
        <fullName evidence="8">Glycine cleavage system P-protein</fullName>
    </alternativeName>
    <alternativeName>
        <fullName evidence="8">Glycine decarboxylase</fullName>
    </alternativeName>
    <alternativeName>
        <fullName evidence="8">Glycine dehydrogenase (aminomethyl-transferring)</fullName>
    </alternativeName>
</protein>
<dbReference type="Pfam" id="PF21478">
    <property type="entry name" value="GcvP2_C"/>
    <property type="match status" value="1"/>
</dbReference>
<dbReference type="GO" id="GO:0005960">
    <property type="term" value="C:glycine cleavage complex"/>
    <property type="evidence" value="ECO:0007669"/>
    <property type="project" value="TreeGrafter"/>
</dbReference>
<keyword evidence="13" id="KW-1185">Reference proteome</keyword>
<evidence type="ECO:0000259" key="10">
    <source>
        <dbReference type="Pfam" id="PF02347"/>
    </source>
</evidence>
<dbReference type="Proteomes" id="UP000321571">
    <property type="component" value="Unassembled WGS sequence"/>
</dbReference>
<feature type="domain" description="Glycine cleavage system P-protein N-terminal" evidence="10">
    <location>
        <begin position="10"/>
        <end position="434"/>
    </location>
</feature>
<dbReference type="InterPro" id="IPR015424">
    <property type="entry name" value="PyrdxlP-dep_Trfase"/>
</dbReference>
<accession>A0A5C8NMV1</accession>
<dbReference type="PANTHER" id="PTHR11773:SF1">
    <property type="entry name" value="GLYCINE DEHYDROGENASE (DECARBOXYLATING), MITOCHONDRIAL"/>
    <property type="match status" value="1"/>
</dbReference>
<keyword evidence="6 8" id="KW-0560">Oxidoreductase</keyword>
<comment type="caution">
    <text evidence="12">The sequence shown here is derived from an EMBL/GenBank/DDBJ whole genome shotgun (WGS) entry which is preliminary data.</text>
</comment>
<comment type="subunit">
    <text evidence="4 8">The glycine cleavage system is composed of four proteins: P, T, L and H.</text>
</comment>
<reference evidence="12 13" key="1">
    <citation type="submission" date="2019-06" db="EMBL/GenBank/DDBJ databases">
        <title>Aeromicrobium sp. nov., isolated from a maize field.</title>
        <authorList>
            <person name="Lin S.-Y."/>
            <person name="Tsai C.-F."/>
            <person name="Young C.-C."/>
        </authorList>
    </citation>
    <scope>NUCLEOTIDE SEQUENCE [LARGE SCALE GENOMIC DNA]</scope>
    <source>
        <strain evidence="12 13">CC-CFT486</strain>
    </source>
</reference>
<dbReference type="AlphaFoldDB" id="A0A5C8NMV1"/>
<dbReference type="GO" id="GO:0016594">
    <property type="term" value="F:glycine binding"/>
    <property type="evidence" value="ECO:0007669"/>
    <property type="project" value="TreeGrafter"/>
</dbReference>
<keyword evidence="5 8" id="KW-0663">Pyridoxal phosphate</keyword>
<comment type="cofactor">
    <cofactor evidence="1 8 9">
        <name>pyridoxal 5'-phosphate</name>
        <dbReference type="ChEBI" id="CHEBI:597326"/>
    </cofactor>
</comment>
<sequence>MSSQTDPFVRRHIGPRPADQQQMLSTLGYESLDALMQAAIPAGIRQDLDGLPAALSEAEALSTLRELAERNRPGVAMIGLGYHPTITPAVIRRNVLEDPSWYTAYTPYQPEISQGRLEALLNFQTMVADLTGLTTANSSLLDEGTAAGEALTLIRRATKGKDGQPVVIDAGLLPQTQAVIATRAEAMGIELVTADLADGVPDVEAAGIVIAYPRADGRIVDPSPAIEAAHATGGLAVVVADPLALVLLTSPGSLGADVVVGSSQRFGVPMFYGGPHAGFMAVREGLERHLPGRLVGVSVDSAGRPAYRLALQTREQHIRREKATSNICTAQVLLAVAASMYAVYHGPDGLRRIAEHVNAQARALAAGLTAGGVELVSDTFFDTVVAHVPGRAADVVKAAHADGIHLRHVDDDHVGITTAETTTDAHVAQVLAAFGLEQSDATGAASLPQALVRTDEVLQHPVFHEHRSETQMLRYLRKLSDRDYALDRGMIPLGSCTMKLNAAAEMEPISYPGFADLHPFVPAEDAGGMIELVETLESWLATVTGYAGVSIQPNAGSQGELAGLLAIRGYHRSRGDDHRDVCLIPGSAHGTNAASAVMAGMRVVIVKSSERGEVDLDDLRGQCEAHADDLAAIMVTYPSTHGVYEHGIRELCDIVHEHGGQVYVDGANLNALLGHAQPGQFGGDVSHLNLHKTFCIPHGGGGPGVGPVAVAEHLVPFLPSHPLHPVADRREGIGAISAAPYGSAGILPIPYAYIAMMGTDGLTEATSVAVLSANYVAKRLESAFPVLYAGDHGLVAHECILDVRPSVKAAGLSVDDVAKRLIDYGFHAPTMSFPVAGTLMVEPTESEDLGELDRFCDAMLAIRSEIDAVAAGEHPADDNPMANAPHTARELVDWSHGYPIATGCFPSGSTDDKYWPPVGRIDQAYGDRNLACSCPPVEAFA</sequence>
<dbReference type="Gene3D" id="3.40.640.10">
    <property type="entry name" value="Type I PLP-dependent aspartate aminotransferase-like (Major domain)"/>
    <property type="match status" value="2"/>
</dbReference>
<dbReference type="InterPro" id="IPR015422">
    <property type="entry name" value="PyrdxlP-dep_Trfase_small"/>
</dbReference>
<name>A0A5C8NMV1_9ACTN</name>
<dbReference type="GO" id="GO:0030170">
    <property type="term" value="F:pyridoxal phosphate binding"/>
    <property type="evidence" value="ECO:0007669"/>
    <property type="project" value="TreeGrafter"/>
</dbReference>
<evidence type="ECO:0000256" key="5">
    <source>
        <dbReference type="ARBA" id="ARBA00022898"/>
    </source>
</evidence>
<evidence type="ECO:0000256" key="2">
    <source>
        <dbReference type="ARBA" id="ARBA00003788"/>
    </source>
</evidence>
<evidence type="ECO:0000259" key="11">
    <source>
        <dbReference type="Pfam" id="PF21478"/>
    </source>
</evidence>
<comment type="catalytic activity">
    <reaction evidence="7 8">
        <text>N(6)-[(R)-lipoyl]-L-lysyl-[glycine-cleavage complex H protein] + glycine + H(+) = N(6)-[(R)-S(8)-aminomethyldihydrolipoyl]-L-lysyl-[glycine-cleavage complex H protein] + CO2</text>
        <dbReference type="Rhea" id="RHEA:24304"/>
        <dbReference type="Rhea" id="RHEA-COMP:10494"/>
        <dbReference type="Rhea" id="RHEA-COMP:10495"/>
        <dbReference type="ChEBI" id="CHEBI:15378"/>
        <dbReference type="ChEBI" id="CHEBI:16526"/>
        <dbReference type="ChEBI" id="CHEBI:57305"/>
        <dbReference type="ChEBI" id="CHEBI:83099"/>
        <dbReference type="ChEBI" id="CHEBI:83143"/>
        <dbReference type="EC" id="1.4.4.2"/>
    </reaction>
</comment>
<feature type="domain" description="Glycine dehydrogenase C-terminal" evidence="11">
    <location>
        <begin position="765"/>
        <end position="886"/>
    </location>
</feature>
<organism evidence="12 13">
    <name type="scientific">Aeromicrobium terrae</name>
    <dbReference type="NCBI Taxonomy" id="2498846"/>
    <lineage>
        <taxon>Bacteria</taxon>
        <taxon>Bacillati</taxon>
        <taxon>Actinomycetota</taxon>
        <taxon>Actinomycetes</taxon>
        <taxon>Propionibacteriales</taxon>
        <taxon>Nocardioidaceae</taxon>
        <taxon>Aeromicrobium</taxon>
    </lineage>
</organism>
<feature type="modified residue" description="N6-(pyridoxal phosphate)lysine" evidence="8 9">
    <location>
        <position position="692"/>
    </location>
</feature>
<dbReference type="GO" id="GO:0004375">
    <property type="term" value="F:glycine dehydrogenase (decarboxylating) activity"/>
    <property type="evidence" value="ECO:0007669"/>
    <property type="project" value="UniProtKB-EC"/>
</dbReference>
<dbReference type="InterPro" id="IPR049315">
    <property type="entry name" value="GDC-P_N"/>
</dbReference>
<evidence type="ECO:0000256" key="4">
    <source>
        <dbReference type="ARBA" id="ARBA00011690"/>
    </source>
</evidence>
<evidence type="ECO:0000313" key="12">
    <source>
        <dbReference type="EMBL" id="TXL63059.1"/>
    </source>
</evidence>
<dbReference type="EMBL" id="VDUX01000001">
    <property type="protein sequence ID" value="TXL63059.1"/>
    <property type="molecule type" value="Genomic_DNA"/>
</dbReference>
<dbReference type="EC" id="1.4.4.2" evidence="8"/>
<comment type="function">
    <text evidence="2 8">The glycine cleavage system catalyzes the degradation of glycine. The P protein binds the alpha-amino group of glycine through its pyridoxal phosphate cofactor; CO(2) is released and the remaining methylamine moiety is then transferred to the lipoamide cofactor of the H protein.</text>
</comment>
<dbReference type="HAMAP" id="MF_00711">
    <property type="entry name" value="GcvP"/>
    <property type="match status" value="1"/>
</dbReference>
<comment type="similarity">
    <text evidence="3 8">Belongs to the GcvP family.</text>
</comment>
<dbReference type="PANTHER" id="PTHR11773">
    <property type="entry name" value="GLYCINE DEHYDROGENASE, DECARBOXYLATING"/>
    <property type="match status" value="1"/>
</dbReference>
<dbReference type="NCBIfam" id="NF003346">
    <property type="entry name" value="PRK04366.1"/>
    <property type="match status" value="1"/>
</dbReference>
<evidence type="ECO:0000256" key="1">
    <source>
        <dbReference type="ARBA" id="ARBA00001933"/>
    </source>
</evidence>
<evidence type="ECO:0000256" key="8">
    <source>
        <dbReference type="HAMAP-Rule" id="MF_00711"/>
    </source>
</evidence>
<dbReference type="OrthoDB" id="9801272at2"/>
<dbReference type="GO" id="GO:0005829">
    <property type="term" value="C:cytosol"/>
    <property type="evidence" value="ECO:0007669"/>
    <property type="project" value="TreeGrafter"/>
</dbReference>